<keyword evidence="2" id="KW-0472">Membrane</keyword>
<dbReference type="EMBL" id="JBHSON010000042">
    <property type="protein sequence ID" value="MFC5749467.1"/>
    <property type="molecule type" value="Genomic_DNA"/>
</dbReference>
<evidence type="ECO:0000256" key="1">
    <source>
        <dbReference type="SAM" id="MobiDB-lite"/>
    </source>
</evidence>
<feature type="region of interest" description="Disordered" evidence="1">
    <location>
        <begin position="1"/>
        <end position="54"/>
    </location>
</feature>
<dbReference type="RefSeq" id="WP_378285189.1">
    <property type="nucleotide sequence ID" value="NZ_JBHSON010000042.1"/>
</dbReference>
<feature type="transmembrane region" description="Helical" evidence="2">
    <location>
        <begin position="85"/>
        <end position="107"/>
    </location>
</feature>
<evidence type="ECO:0000313" key="4">
    <source>
        <dbReference type="Proteomes" id="UP001596074"/>
    </source>
</evidence>
<keyword evidence="4" id="KW-1185">Reference proteome</keyword>
<evidence type="ECO:0000313" key="3">
    <source>
        <dbReference type="EMBL" id="MFC5749467.1"/>
    </source>
</evidence>
<name>A0ABW1A3B5_9ACTN</name>
<accession>A0ABW1A3B5</accession>
<proteinExistence type="predicted"/>
<organism evidence="3 4">
    <name type="scientific">Actinomadura rugatobispora</name>
    <dbReference type="NCBI Taxonomy" id="1994"/>
    <lineage>
        <taxon>Bacteria</taxon>
        <taxon>Bacillati</taxon>
        <taxon>Actinomycetota</taxon>
        <taxon>Actinomycetes</taxon>
        <taxon>Streptosporangiales</taxon>
        <taxon>Thermomonosporaceae</taxon>
        <taxon>Actinomadura</taxon>
    </lineage>
</organism>
<protein>
    <recommendedName>
        <fullName evidence="5">PH domain-containing protein</fullName>
    </recommendedName>
</protein>
<evidence type="ECO:0008006" key="5">
    <source>
        <dbReference type="Google" id="ProtNLM"/>
    </source>
</evidence>
<feature type="compositionally biased region" description="Pro residues" evidence="1">
    <location>
        <begin position="1"/>
        <end position="10"/>
    </location>
</feature>
<gene>
    <name evidence="3" type="ORF">ACFPZN_27925</name>
</gene>
<keyword evidence="2" id="KW-0812">Transmembrane</keyword>
<dbReference type="Proteomes" id="UP001596074">
    <property type="component" value="Unassembled WGS sequence"/>
</dbReference>
<feature type="compositionally biased region" description="Pro residues" evidence="1">
    <location>
        <begin position="25"/>
        <end position="41"/>
    </location>
</feature>
<feature type="transmembrane region" description="Helical" evidence="2">
    <location>
        <begin position="210"/>
        <end position="228"/>
    </location>
</feature>
<sequence length="393" mass="41163">MEDPSLPSPGPDALFEGHEATRGTPRPPSTPSTPTPPPSPGAEPGTVQFRPPPATTGERAALAAAILLGAVLCALILASGATGPLWAAAPYCLAALTPSAALALLLLSRRGATLAGPEGIVNRGFWTTSRIPWHEMTGFEVRATRSGRSVVVLRRHAGSVTLAAPVEGALSRDGSFGERLQVLRALAAAYRHAPPGLRERTSGRTRRKTVLLTLLAFVPLPLAAWSPWLDSWWPGRGEALSVPDPCALAGPELGQGAWRVPAAGSAGPGGPWKRTGHPGARRCQREQAGRGRLFMEVEVHQRRYLESASGRAASWMAYERGGPGAYRPVGDPHVRQGVEAQAKPGPGDTLLMARRANVVLTMQWVHGGAAGSDRGVAELARIAQAALGRVALG</sequence>
<evidence type="ECO:0000256" key="2">
    <source>
        <dbReference type="SAM" id="Phobius"/>
    </source>
</evidence>
<comment type="caution">
    <text evidence="3">The sequence shown here is derived from an EMBL/GenBank/DDBJ whole genome shotgun (WGS) entry which is preliminary data.</text>
</comment>
<keyword evidence="2" id="KW-1133">Transmembrane helix</keyword>
<feature type="transmembrane region" description="Helical" evidence="2">
    <location>
        <begin position="60"/>
        <end position="79"/>
    </location>
</feature>
<reference evidence="4" key="1">
    <citation type="journal article" date="2019" name="Int. J. Syst. Evol. Microbiol.">
        <title>The Global Catalogue of Microorganisms (GCM) 10K type strain sequencing project: providing services to taxonomists for standard genome sequencing and annotation.</title>
        <authorList>
            <consortium name="The Broad Institute Genomics Platform"/>
            <consortium name="The Broad Institute Genome Sequencing Center for Infectious Disease"/>
            <person name="Wu L."/>
            <person name="Ma J."/>
        </authorList>
    </citation>
    <scope>NUCLEOTIDE SEQUENCE [LARGE SCALE GENOMIC DNA]</scope>
    <source>
        <strain evidence="4">KCTC 42087</strain>
    </source>
</reference>